<dbReference type="KEGG" id="psez:HME7025_01119"/>
<reference evidence="2" key="1">
    <citation type="submission" date="2018-05" db="EMBL/GenBank/DDBJ databases">
        <title>Pseudarcicella sp. HME7025 Genome sequencing and assembly.</title>
        <authorList>
            <person name="Kim H."/>
            <person name="Kang H."/>
            <person name="Joh K."/>
        </authorList>
    </citation>
    <scope>NUCLEOTIDE SEQUENCE [LARGE SCALE GENOMIC DNA]</scope>
    <source>
        <strain evidence="2">HME7025</strain>
    </source>
</reference>
<organism evidence="1 2">
    <name type="scientific">Aquirufa nivalisilvae</name>
    <dbReference type="NCBI Taxonomy" id="2516557"/>
    <lineage>
        <taxon>Bacteria</taxon>
        <taxon>Pseudomonadati</taxon>
        <taxon>Bacteroidota</taxon>
        <taxon>Cytophagia</taxon>
        <taxon>Cytophagales</taxon>
        <taxon>Flectobacillaceae</taxon>
        <taxon>Aquirufa</taxon>
    </lineage>
</organism>
<dbReference type="Proteomes" id="UP000245468">
    <property type="component" value="Chromosome"/>
</dbReference>
<dbReference type="PROSITE" id="PS51257">
    <property type="entry name" value="PROKAR_LIPOPROTEIN"/>
    <property type="match status" value="1"/>
</dbReference>
<keyword evidence="2" id="KW-1185">Reference proteome</keyword>
<dbReference type="EMBL" id="CP029346">
    <property type="protein sequence ID" value="AWL08982.1"/>
    <property type="molecule type" value="Genomic_DNA"/>
</dbReference>
<evidence type="ECO:0000313" key="2">
    <source>
        <dbReference type="Proteomes" id="UP000245468"/>
    </source>
</evidence>
<name>A0A2S2DUL6_9BACT</name>
<protein>
    <submittedName>
        <fullName evidence="1">Uncharacterized protein</fullName>
    </submittedName>
</protein>
<accession>A0A2S2DUL6</accession>
<proteinExistence type="predicted"/>
<dbReference type="AlphaFoldDB" id="A0A2S2DUL6"/>
<dbReference type="RefSeq" id="WP_109322691.1">
    <property type="nucleotide sequence ID" value="NZ_JAANOJ010000002.1"/>
</dbReference>
<sequence length="101" mass="12320">MIKNQTFRIFWMFFIGTFLTVGMSSCWSARCPRETCRVRVEHRHGESYYRPREAFSWMWTPRYKHVRTSNYATIGPNKPTKKRAWYQFYKPADRVSSKKPR</sequence>
<evidence type="ECO:0000313" key="1">
    <source>
        <dbReference type="EMBL" id="AWL08982.1"/>
    </source>
</evidence>
<gene>
    <name evidence="1" type="ORF">HME7025_01119</name>
</gene>